<dbReference type="Gene3D" id="3.60.21.10">
    <property type="match status" value="1"/>
</dbReference>
<evidence type="ECO:0000313" key="3">
    <source>
        <dbReference type="Proteomes" id="UP000198893"/>
    </source>
</evidence>
<dbReference type="SUPFAM" id="SSF56300">
    <property type="entry name" value="Metallo-dependent phosphatases"/>
    <property type="match status" value="1"/>
</dbReference>
<keyword evidence="3" id="KW-1185">Reference proteome</keyword>
<sequence length="377" mass="41524">MPAFRFLHTSDLHLGKRFGTFEEEIRADLQQARLGIVATLARTAADHGAGHVLIAGDSFDTETPSQRLIRQTLATMGETSALHWWIIPGNHDSLGAELIWTVMQAHAPDNVHLLTDPAPTQIAPGVTLLPAPCPRRFPGTDLTAWMDGCETPQEHLRIGLAHGGVIDFGSDEPGGDIISPRRAETARLDYLALGDWHGIFTFDERTRYSGTPERDRFKHAGRGGCLLVDLPGPGAPPLVTEVETGKYNWQERTLRLTPGDDAAEALIRLLPHDRTDWRHTLLKITAEGWCHLPERLRLSRAAAEIAPEFCHFDLNDGPLQTEYSADDLDDIAQGGALRMAAETLRNDAENTDLARRDRDVSAAALNRLYGLVQEAAE</sequence>
<dbReference type="InterPro" id="IPR029052">
    <property type="entry name" value="Metallo-depent_PP-like"/>
</dbReference>
<reference evidence="2 3" key="1">
    <citation type="submission" date="2016-10" db="EMBL/GenBank/DDBJ databases">
        <authorList>
            <person name="de Groot N.N."/>
        </authorList>
    </citation>
    <scope>NUCLEOTIDE SEQUENCE [LARGE SCALE GENOMIC DNA]</scope>
    <source>
        <strain evidence="2 3">DSM 27842</strain>
    </source>
</reference>
<accession>A0A1H8PJJ0</accession>
<dbReference type="AlphaFoldDB" id="A0A1H8PJJ0"/>
<dbReference type="InterPro" id="IPR004843">
    <property type="entry name" value="Calcineurin-like_PHP"/>
</dbReference>
<feature type="domain" description="Calcineurin-like phosphoesterase" evidence="1">
    <location>
        <begin position="4"/>
        <end position="164"/>
    </location>
</feature>
<evidence type="ECO:0000259" key="1">
    <source>
        <dbReference type="Pfam" id="PF00149"/>
    </source>
</evidence>
<dbReference type="PANTHER" id="PTHR30337:SF0">
    <property type="entry name" value="NUCLEASE SBCCD SUBUNIT D"/>
    <property type="match status" value="1"/>
</dbReference>
<protein>
    <submittedName>
        <fullName evidence="2">Calcineurin-like phosphoesterase</fullName>
    </submittedName>
</protein>
<organism evidence="2 3">
    <name type="scientific">Salinihabitans flavidus</name>
    <dbReference type="NCBI Taxonomy" id="569882"/>
    <lineage>
        <taxon>Bacteria</taxon>
        <taxon>Pseudomonadati</taxon>
        <taxon>Pseudomonadota</taxon>
        <taxon>Alphaproteobacteria</taxon>
        <taxon>Rhodobacterales</taxon>
        <taxon>Roseobacteraceae</taxon>
        <taxon>Salinihabitans</taxon>
    </lineage>
</organism>
<dbReference type="Proteomes" id="UP000198893">
    <property type="component" value="Unassembled WGS sequence"/>
</dbReference>
<dbReference type="RefSeq" id="WP_093116449.1">
    <property type="nucleotide sequence ID" value="NZ_FODS01000005.1"/>
</dbReference>
<evidence type="ECO:0000313" key="2">
    <source>
        <dbReference type="EMBL" id="SEO41874.1"/>
    </source>
</evidence>
<dbReference type="GO" id="GO:0016787">
    <property type="term" value="F:hydrolase activity"/>
    <property type="evidence" value="ECO:0007669"/>
    <property type="project" value="InterPro"/>
</dbReference>
<dbReference type="InterPro" id="IPR014577">
    <property type="entry name" value="UCP033093_metalloPase"/>
</dbReference>
<gene>
    <name evidence="2" type="ORF">SAMN04490248_10523</name>
</gene>
<dbReference type="PIRSF" id="PIRSF033093">
    <property type="entry name" value="UCP_ML1119"/>
    <property type="match status" value="1"/>
</dbReference>
<dbReference type="EMBL" id="FODS01000005">
    <property type="protein sequence ID" value="SEO41874.1"/>
    <property type="molecule type" value="Genomic_DNA"/>
</dbReference>
<name>A0A1H8PJJ0_9RHOB</name>
<dbReference type="InterPro" id="IPR050535">
    <property type="entry name" value="DNA_Repair-Maintenance_Comp"/>
</dbReference>
<dbReference type="OrthoDB" id="9773856at2"/>
<dbReference type="PANTHER" id="PTHR30337">
    <property type="entry name" value="COMPONENT OF ATP-DEPENDENT DSDNA EXONUCLEASE"/>
    <property type="match status" value="1"/>
</dbReference>
<dbReference type="Pfam" id="PF00149">
    <property type="entry name" value="Metallophos"/>
    <property type="match status" value="1"/>
</dbReference>
<proteinExistence type="predicted"/>
<dbReference type="STRING" id="569882.SAMN04490248_10523"/>